<feature type="region of interest" description="Disordered" evidence="1">
    <location>
        <begin position="339"/>
        <end position="360"/>
    </location>
</feature>
<protein>
    <submittedName>
        <fullName evidence="3">Uncharacterized protein</fullName>
    </submittedName>
</protein>
<accession>A0A7W3QQC6</accession>
<keyword evidence="2" id="KW-1133">Transmembrane helix</keyword>
<dbReference type="AlphaFoldDB" id="A0A7W3QQC6"/>
<evidence type="ECO:0000256" key="2">
    <source>
        <dbReference type="SAM" id="Phobius"/>
    </source>
</evidence>
<sequence length="600" mass="64827">MTEGPHHGEPYFRHAPRAPGDRPLQHATRYLSAGAYLRVRFERRVISELLYEPNRAVVPSFGFDLEVVLRHALRARRLRLARDMTLIVLWTLAYLPAPRQTVGVGMTLFGVAVVIAGARWLGRAGARARRNALGALLLLAAGYGGLVWFGGRLDGGSGYDSSPPSVPIEDVGAENGLLTPVTLLALAVVVLGHRALVLRSLSRALAPGAMGPGPAVRGDRAEQALARIGSAQNGNITLYGGENPFLGAGRFDARRTVAWSIVLELDRPSGKGSPDLRKERARPDPVAMYARVREEMQAMRDEWPPHRPGAPEPRRDQWLPPNERVVSMVITDHVVGHGEVDHRRSPASPDGGHPLVDPRGGGVPYSVATPPAIEAIMRHPQAGARYYQRITVGAQSQQVVGRAGDPVLDAEEQDYAVSTFLHLAIEGRMLYAQFAAVPLPPVRDEFRVVDVASSWTPAHLVGHTLLAGWRDAAATALLAVPRTARTLAEMASGALAARYGRPPITRVIHDYGARLSVRELGAARGFGTYMQELDVVKYTRLVQQRVNDAVLDYLEGECGVDVSAYRAQAAQITNNSVTITGDVSGQVAVGGQVQQKQGDD</sequence>
<name>A0A7W3QQC6_ACTNM</name>
<feature type="transmembrane region" description="Helical" evidence="2">
    <location>
        <begin position="103"/>
        <end position="121"/>
    </location>
</feature>
<keyword evidence="2" id="KW-0812">Transmembrane</keyword>
<keyword evidence="4" id="KW-1185">Reference proteome</keyword>
<organism evidence="3 4">
    <name type="scientific">Actinomadura namibiensis</name>
    <dbReference type="NCBI Taxonomy" id="182080"/>
    <lineage>
        <taxon>Bacteria</taxon>
        <taxon>Bacillati</taxon>
        <taxon>Actinomycetota</taxon>
        <taxon>Actinomycetes</taxon>
        <taxon>Streptosporangiales</taxon>
        <taxon>Thermomonosporaceae</taxon>
        <taxon>Actinomadura</taxon>
    </lineage>
</organism>
<keyword evidence="2" id="KW-0472">Membrane</keyword>
<comment type="caution">
    <text evidence="3">The sequence shown here is derived from an EMBL/GenBank/DDBJ whole genome shotgun (WGS) entry which is preliminary data.</text>
</comment>
<feature type="transmembrane region" description="Helical" evidence="2">
    <location>
        <begin position="133"/>
        <end position="151"/>
    </location>
</feature>
<evidence type="ECO:0000313" key="3">
    <source>
        <dbReference type="EMBL" id="MBA8955574.1"/>
    </source>
</evidence>
<feature type="region of interest" description="Disordered" evidence="1">
    <location>
        <begin position="1"/>
        <end position="21"/>
    </location>
</feature>
<evidence type="ECO:0000313" key="4">
    <source>
        <dbReference type="Proteomes" id="UP000572680"/>
    </source>
</evidence>
<proteinExistence type="predicted"/>
<dbReference type="Proteomes" id="UP000572680">
    <property type="component" value="Unassembled WGS sequence"/>
</dbReference>
<dbReference type="RefSeq" id="WP_182847559.1">
    <property type="nucleotide sequence ID" value="NZ_BAAALP010000058.1"/>
</dbReference>
<evidence type="ECO:0000256" key="1">
    <source>
        <dbReference type="SAM" id="MobiDB-lite"/>
    </source>
</evidence>
<feature type="compositionally biased region" description="Basic and acidic residues" evidence="1">
    <location>
        <begin position="1"/>
        <end position="12"/>
    </location>
</feature>
<feature type="region of interest" description="Disordered" evidence="1">
    <location>
        <begin position="302"/>
        <end position="321"/>
    </location>
</feature>
<reference evidence="3 4" key="1">
    <citation type="submission" date="2020-08" db="EMBL/GenBank/DDBJ databases">
        <title>Genomic Encyclopedia of Type Strains, Phase IV (KMG-IV): sequencing the most valuable type-strain genomes for metagenomic binning, comparative biology and taxonomic classification.</title>
        <authorList>
            <person name="Goeker M."/>
        </authorList>
    </citation>
    <scope>NUCLEOTIDE SEQUENCE [LARGE SCALE GENOMIC DNA]</scope>
    <source>
        <strain evidence="3 4">DSM 44197</strain>
    </source>
</reference>
<dbReference type="EMBL" id="JACJIA010000012">
    <property type="protein sequence ID" value="MBA8955574.1"/>
    <property type="molecule type" value="Genomic_DNA"/>
</dbReference>
<gene>
    <name evidence="3" type="ORF">HNR61_007250</name>
</gene>